<dbReference type="STRING" id="1817863.A2Y62_02720"/>
<sequence>MFSSSLNALIKSGHINIELNSRAFLKIALFGYITGTDTLIKNVFRQSYASILRVTKEQIQEDHYWDIMNTITPSKQLMEKQEALQSCDEILQNIVSLYVSDQQHFAVTFTGGYDSRTLLSLLKRDRKDFFCFSYGRKGSFDIQIPQAICSEQHINFRTFYLDDDFEQNFEYYALRALYHSDGVGSIIKANMVYPLEKIFGSIDCMLTGLFGSEIIKQPSSVGSFITSSIRNMLLSKDPRSKYDQLVEQETKKHYLPTKIFRDYKDEVYNELEQLFLTGTSEKYIFFNFLFKEGIRNYFMQELRLERVYLENKHPYFDDDFVEFLFKTPFAGIYNFSKGRNVVQALRPHLLYAHIINANKPAFGNYITTHGYKPADILSYATLPKAIYDYLLNNKKIQKKNTYDYKKWTRAFYQKYIDLISNNDKIIQKEIKEKYINQVHLKNVDEFAQYFSLQLYLNLHGL</sequence>
<dbReference type="PANTHER" id="PTHR43284">
    <property type="entry name" value="ASPARAGINE SYNTHETASE (GLUTAMINE-HYDROLYZING)"/>
    <property type="match status" value="1"/>
</dbReference>
<evidence type="ECO:0000256" key="3">
    <source>
        <dbReference type="ARBA" id="ARBA00048741"/>
    </source>
</evidence>
<name>A0A1F5VY93_9BACT</name>
<comment type="catalytic activity">
    <reaction evidence="3">
        <text>L-aspartate + L-glutamine + ATP + H2O = L-asparagine + L-glutamate + AMP + diphosphate + H(+)</text>
        <dbReference type="Rhea" id="RHEA:12228"/>
        <dbReference type="ChEBI" id="CHEBI:15377"/>
        <dbReference type="ChEBI" id="CHEBI:15378"/>
        <dbReference type="ChEBI" id="CHEBI:29985"/>
        <dbReference type="ChEBI" id="CHEBI:29991"/>
        <dbReference type="ChEBI" id="CHEBI:30616"/>
        <dbReference type="ChEBI" id="CHEBI:33019"/>
        <dbReference type="ChEBI" id="CHEBI:58048"/>
        <dbReference type="ChEBI" id="CHEBI:58359"/>
        <dbReference type="ChEBI" id="CHEBI:456215"/>
        <dbReference type="EC" id="6.3.5.4"/>
    </reaction>
</comment>
<accession>A0A1F5VY93</accession>
<protein>
    <recommendedName>
        <fullName evidence="2">asparagine synthase (glutamine-hydrolyzing)</fullName>
        <ecNumber evidence="2">6.3.5.4</ecNumber>
    </recommendedName>
</protein>
<evidence type="ECO:0000259" key="4">
    <source>
        <dbReference type="Pfam" id="PF00733"/>
    </source>
</evidence>
<reference evidence="5 6" key="1">
    <citation type="journal article" date="2016" name="Nat. Commun.">
        <title>Thousands of microbial genomes shed light on interconnected biogeochemical processes in an aquifer system.</title>
        <authorList>
            <person name="Anantharaman K."/>
            <person name="Brown C.T."/>
            <person name="Hug L.A."/>
            <person name="Sharon I."/>
            <person name="Castelle C.J."/>
            <person name="Probst A.J."/>
            <person name="Thomas B.C."/>
            <person name="Singh A."/>
            <person name="Wilkins M.J."/>
            <person name="Karaoz U."/>
            <person name="Brodie E.L."/>
            <person name="Williams K.H."/>
            <person name="Hubbard S.S."/>
            <person name="Banfield J.F."/>
        </authorList>
    </citation>
    <scope>NUCLEOTIDE SEQUENCE [LARGE SCALE GENOMIC DNA]</scope>
</reference>
<evidence type="ECO:0000313" key="6">
    <source>
        <dbReference type="Proteomes" id="UP000178943"/>
    </source>
</evidence>
<gene>
    <name evidence="5" type="ORF">A2Y62_02720</name>
</gene>
<dbReference type="InterPro" id="IPR001962">
    <property type="entry name" value="Asn_synthase"/>
</dbReference>
<dbReference type="Pfam" id="PF00733">
    <property type="entry name" value="Asn_synthase"/>
    <property type="match status" value="1"/>
</dbReference>
<proteinExistence type="predicted"/>
<comment type="caution">
    <text evidence="5">The sequence shown here is derived from an EMBL/GenBank/DDBJ whole genome shotgun (WGS) entry which is preliminary data.</text>
</comment>
<evidence type="ECO:0000313" key="5">
    <source>
        <dbReference type="EMBL" id="OGF68257.1"/>
    </source>
</evidence>
<evidence type="ECO:0000256" key="1">
    <source>
        <dbReference type="ARBA" id="ARBA00005187"/>
    </source>
</evidence>
<evidence type="ECO:0000256" key="2">
    <source>
        <dbReference type="ARBA" id="ARBA00012737"/>
    </source>
</evidence>
<feature type="domain" description="Asparagine synthetase" evidence="4">
    <location>
        <begin position="88"/>
        <end position="374"/>
    </location>
</feature>
<dbReference type="EMBL" id="MFGW01000006">
    <property type="protein sequence ID" value="OGF68257.1"/>
    <property type="molecule type" value="Genomic_DNA"/>
</dbReference>
<dbReference type="PANTHER" id="PTHR43284:SF1">
    <property type="entry name" value="ASPARAGINE SYNTHETASE"/>
    <property type="match status" value="1"/>
</dbReference>
<dbReference type="EC" id="6.3.5.4" evidence="2"/>
<dbReference type="GO" id="GO:0004066">
    <property type="term" value="F:asparagine synthase (glutamine-hydrolyzing) activity"/>
    <property type="evidence" value="ECO:0007669"/>
    <property type="project" value="UniProtKB-EC"/>
</dbReference>
<dbReference type="InterPro" id="IPR051786">
    <property type="entry name" value="ASN_synthetase/amidase"/>
</dbReference>
<comment type="pathway">
    <text evidence="1">Amino-acid biosynthesis; L-asparagine biosynthesis; L-asparagine from L-aspartate (L-Gln route): step 1/1.</text>
</comment>
<organism evidence="5 6">
    <name type="scientific">Candidatus Fischerbacteria bacterium RBG_13_37_8</name>
    <dbReference type="NCBI Taxonomy" id="1817863"/>
    <lineage>
        <taxon>Bacteria</taxon>
        <taxon>Candidatus Fischeribacteriota</taxon>
    </lineage>
</organism>
<dbReference type="GO" id="GO:0006529">
    <property type="term" value="P:asparagine biosynthetic process"/>
    <property type="evidence" value="ECO:0007669"/>
    <property type="project" value="InterPro"/>
</dbReference>
<dbReference type="AlphaFoldDB" id="A0A1F5VY93"/>
<dbReference type="InterPro" id="IPR014729">
    <property type="entry name" value="Rossmann-like_a/b/a_fold"/>
</dbReference>
<dbReference type="Proteomes" id="UP000178943">
    <property type="component" value="Unassembled WGS sequence"/>
</dbReference>
<dbReference type="SUPFAM" id="SSF52402">
    <property type="entry name" value="Adenine nucleotide alpha hydrolases-like"/>
    <property type="match status" value="1"/>
</dbReference>
<dbReference type="Gene3D" id="3.40.50.620">
    <property type="entry name" value="HUPs"/>
    <property type="match status" value="1"/>
</dbReference>